<evidence type="ECO:0000313" key="3">
    <source>
        <dbReference type="EMBL" id="CAA9559843.1"/>
    </source>
</evidence>
<dbReference type="EMBL" id="CADCWI010000092">
    <property type="protein sequence ID" value="CAA9559843.1"/>
    <property type="molecule type" value="Genomic_DNA"/>
</dbReference>
<dbReference type="AlphaFoldDB" id="A0A6J4UYL8"/>
<dbReference type="PANTHER" id="PTHR47618">
    <property type="entry name" value="BIFUNCTIONAL OLIGORIBONUCLEASE AND PAP PHOSPHATASE NRNA"/>
    <property type="match status" value="1"/>
</dbReference>
<proteinExistence type="predicted"/>
<sequence length="344" mass="36477">MSQPSWKLDAATAAEALRLLAKARLVLMPMHQNVDADGLSSPLAVMHALRQQGVDAVPLISDGVFPANLAFLPGIEDVLVYGKDELPDYDVLCLVDCADRKRLGSFYTDDPDRVNGAVPIVNIDHHVTNDRFGVVNIVEAGAASASEVVTDILAAWGTELTAEIAQCLLAGIYGDTLGLRTESTTSRTMRTAADLVDAGANTVPIVDALFRLKPKSSVCLWERGLQKVKWTGSVIWTELTTQEFDACGAAPVEAEGMVNFLVGTEGSRVAAILYANDRGWRVSMRSMATDVDVSAIAAQFGGGGHPRAAGCTIEGDESARNAFLERVAELAGSVAFNDSALSPS</sequence>
<dbReference type="Pfam" id="PF02272">
    <property type="entry name" value="DHHA1"/>
    <property type="match status" value="1"/>
</dbReference>
<dbReference type="PANTHER" id="PTHR47618:SF1">
    <property type="entry name" value="BIFUNCTIONAL OLIGORIBONUCLEASE AND PAP PHOSPHATASE NRNA"/>
    <property type="match status" value="1"/>
</dbReference>
<dbReference type="Pfam" id="PF01368">
    <property type="entry name" value="DHH"/>
    <property type="match status" value="1"/>
</dbReference>
<evidence type="ECO:0000259" key="1">
    <source>
        <dbReference type="Pfam" id="PF01368"/>
    </source>
</evidence>
<name>A0A6J4UYL8_9BACT</name>
<dbReference type="InterPro" id="IPR038763">
    <property type="entry name" value="DHH_sf"/>
</dbReference>
<feature type="domain" description="DHHA1" evidence="2">
    <location>
        <begin position="251"/>
        <end position="330"/>
    </location>
</feature>
<accession>A0A6J4UYL8</accession>
<protein>
    <submittedName>
        <fullName evidence="3">RecJ</fullName>
    </submittedName>
</protein>
<dbReference type="Gene3D" id="3.10.310.30">
    <property type="match status" value="1"/>
</dbReference>
<dbReference type="GO" id="GO:0003676">
    <property type="term" value="F:nucleic acid binding"/>
    <property type="evidence" value="ECO:0007669"/>
    <property type="project" value="InterPro"/>
</dbReference>
<dbReference type="SUPFAM" id="SSF64182">
    <property type="entry name" value="DHH phosphoesterases"/>
    <property type="match status" value="1"/>
</dbReference>
<reference evidence="3" key="1">
    <citation type="submission" date="2020-02" db="EMBL/GenBank/DDBJ databases">
        <authorList>
            <person name="Meier V. D."/>
        </authorList>
    </citation>
    <scope>NUCLEOTIDE SEQUENCE</scope>
    <source>
        <strain evidence="3">AVDCRST_MAG43</strain>
    </source>
</reference>
<evidence type="ECO:0000259" key="2">
    <source>
        <dbReference type="Pfam" id="PF02272"/>
    </source>
</evidence>
<dbReference type="InterPro" id="IPR051319">
    <property type="entry name" value="Oligoribo/pAp-PDE_c-di-AMP_PDE"/>
</dbReference>
<organism evidence="3">
    <name type="scientific">uncultured Thermomicrobiales bacterium</name>
    <dbReference type="NCBI Taxonomy" id="1645740"/>
    <lineage>
        <taxon>Bacteria</taxon>
        <taxon>Pseudomonadati</taxon>
        <taxon>Thermomicrobiota</taxon>
        <taxon>Thermomicrobia</taxon>
        <taxon>Thermomicrobiales</taxon>
        <taxon>environmental samples</taxon>
    </lineage>
</organism>
<dbReference type="InterPro" id="IPR003156">
    <property type="entry name" value="DHHA1_dom"/>
</dbReference>
<dbReference type="InterPro" id="IPR001667">
    <property type="entry name" value="DDH_dom"/>
</dbReference>
<gene>
    <name evidence="3" type="ORF">AVDCRST_MAG43-1864</name>
</gene>
<dbReference type="Gene3D" id="3.90.1640.10">
    <property type="entry name" value="inorganic pyrophosphatase (n-terminal core)"/>
    <property type="match status" value="1"/>
</dbReference>
<feature type="domain" description="DDH" evidence="1">
    <location>
        <begin position="30"/>
        <end position="172"/>
    </location>
</feature>